<evidence type="ECO:0000259" key="1">
    <source>
        <dbReference type="Pfam" id="PF01926"/>
    </source>
</evidence>
<dbReference type="Gene3D" id="3.40.50.300">
    <property type="entry name" value="P-loop containing nucleotide triphosphate hydrolases"/>
    <property type="match status" value="1"/>
</dbReference>
<evidence type="ECO:0000313" key="2">
    <source>
        <dbReference type="EMBL" id="MCZ4521191.1"/>
    </source>
</evidence>
<dbReference type="Pfam" id="PF01926">
    <property type="entry name" value="MMR_HSR1"/>
    <property type="match status" value="1"/>
</dbReference>
<dbReference type="EMBL" id="JAPWIJ010000010">
    <property type="protein sequence ID" value="MCZ4521191.1"/>
    <property type="molecule type" value="Genomic_DNA"/>
</dbReference>
<dbReference type="SUPFAM" id="SSF52540">
    <property type="entry name" value="P-loop containing nucleoside triphosphate hydrolases"/>
    <property type="match status" value="1"/>
</dbReference>
<dbReference type="InterPro" id="IPR022812">
    <property type="entry name" value="Dynamin"/>
</dbReference>
<dbReference type="Proteomes" id="UP001081071">
    <property type="component" value="Unassembled WGS sequence"/>
</dbReference>
<dbReference type="PANTHER" id="PTHR42714">
    <property type="entry name" value="TRNA MODIFICATION GTPASE GTPBP3"/>
    <property type="match status" value="1"/>
</dbReference>
<protein>
    <submittedName>
        <fullName evidence="2">50S ribosome-binding GTPase</fullName>
    </submittedName>
</protein>
<organism evidence="2 3">
    <name type="scientific">Rhodococcus ruber</name>
    <dbReference type="NCBI Taxonomy" id="1830"/>
    <lineage>
        <taxon>Bacteria</taxon>
        <taxon>Bacillati</taxon>
        <taxon>Actinomycetota</taxon>
        <taxon>Actinomycetes</taxon>
        <taxon>Mycobacteriales</taxon>
        <taxon>Nocardiaceae</taxon>
        <taxon>Rhodococcus</taxon>
    </lineage>
</organism>
<gene>
    <name evidence="2" type="ORF">O4220_21980</name>
</gene>
<dbReference type="InterPro" id="IPR027417">
    <property type="entry name" value="P-loop_NTPase"/>
</dbReference>
<reference evidence="2" key="1">
    <citation type="submission" date="2022-12" db="EMBL/GenBank/DDBJ databases">
        <authorList>
            <person name="Krivoruchko A.V."/>
            <person name="Elkin A."/>
        </authorList>
    </citation>
    <scope>NUCLEOTIDE SEQUENCE</scope>
    <source>
        <strain evidence="2">IEGM 1391</strain>
    </source>
</reference>
<dbReference type="RefSeq" id="WP_269607616.1">
    <property type="nucleotide sequence ID" value="NZ_JAPWIJ010000010.1"/>
</dbReference>
<dbReference type="PRINTS" id="PR00195">
    <property type="entry name" value="DYNAMIN"/>
</dbReference>
<name>A0ABT4MN67_9NOCA</name>
<keyword evidence="3" id="KW-1185">Reference proteome</keyword>
<dbReference type="InterPro" id="IPR006073">
    <property type="entry name" value="GTP-bd"/>
</dbReference>
<sequence length="482" mass="51662">MVARQQQPSTPLAARNIDMRAVLDRGLHALAALAPDLVHEANRIGAILWSPPRIVVVGRLKAGKSTLVNALIGAPIAETAALEATNVVTVYENGAPSRADVVGIDGSRRSVVLEHGRRADLGVPASEVGYVHRFLPSDALADVTLIDTPGLATLTVENEQATHRALIDGYEQTRAASVDADAAIFLFDSTPRADEMKFLRQLGFTPLNTLGVLSRADSFGEGALGRVDPIEHARSHAVSLATTLASSVATVIPISGLLAETSHTGRITESDARALHRLAHLQPLELFDLMESDDPAPLDAATRDRLLDLIGEYGMVGGRGPAGAGAYSLSQWLVARSGVDPLREVLNTALRDFATLHRANRVLSELDSLAFTHPFRDRIRAITDSVRRDRSLQPVLLFQALRGMLLADESSPVVGELMRVLTGRNDAERLGLHVQAHRAQVVSVATERIEWAAGRSISTATAAEDAALGELIRLYTTIRSNA</sequence>
<feature type="domain" description="G" evidence="1">
    <location>
        <begin position="53"/>
        <end position="194"/>
    </location>
</feature>
<dbReference type="PANTHER" id="PTHR42714:SF2">
    <property type="entry name" value="TRNA MODIFICATION GTPASE GTPBP3, MITOCHONDRIAL"/>
    <property type="match status" value="1"/>
</dbReference>
<comment type="caution">
    <text evidence="2">The sequence shown here is derived from an EMBL/GenBank/DDBJ whole genome shotgun (WGS) entry which is preliminary data.</text>
</comment>
<evidence type="ECO:0000313" key="3">
    <source>
        <dbReference type="Proteomes" id="UP001081071"/>
    </source>
</evidence>
<proteinExistence type="predicted"/>
<accession>A0ABT4MN67</accession>